<reference evidence="3" key="1">
    <citation type="submission" date="2015-12" db="EMBL/GenBank/DDBJ databases">
        <title>Update maize B73 reference genome by single molecule sequencing technologies.</title>
        <authorList>
            <consortium name="Maize Genome Sequencing Project"/>
            <person name="Ware D."/>
        </authorList>
    </citation>
    <scope>NUCLEOTIDE SEQUENCE [LARGE SCALE GENOMIC DNA]</scope>
    <source>
        <strain evidence="3">cv. B73</strain>
    </source>
</reference>
<dbReference type="EnsemblPlants" id="Zm00001eb081670_T001">
    <property type="protein sequence ID" value="Zm00001eb081670_P001"/>
    <property type="gene ID" value="Zm00001eb081670"/>
</dbReference>
<accession>A0A804MFJ7</accession>
<keyword evidence="3" id="KW-1185">Reference proteome</keyword>
<evidence type="ECO:0000313" key="2">
    <source>
        <dbReference type="EnsemblPlants" id="Zm00001eb081670_P001"/>
    </source>
</evidence>
<reference evidence="2" key="3">
    <citation type="submission" date="2021-05" db="UniProtKB">
        <authorList>
            <consortium name="EnsemblPlants"/>
        </authorList>
    </citation>
    <scope>IDENTIFICATION</scope>
    <source>
        <strain evidence="2">cv. B73</strain>
    </source>
</reference>
<name>A0A804MFJ7_MAIZE</name>
<protein>
    <submittedName>
        <fullName evidence="2">Uncharacterized protein</fullName>
    </submittedName>
</protein>
<feature type="compositionally biased region" description="Low complexity" evidence="1">
    <location>
        <begin position="7"/>
        <end position="26"/>
    </location>
</feature>
<reference evidence="2" key="2">
    <citation type="submission" date="2019-07" db="EMBL/GenBank/DDBJ databases">
        <authorList>
            <person name="Seetharam A."/>
            <person name="Woodhouse M."/>
            <person name="Cannon E."/>
        </authorList>
    </citation>
    <scope>NUCLEOTIDE SEQUENCE [LARGE SCALE GENOMIC DNA]</scope>
    <source>
        <strain evidence="2">cv. B73</strain>
    </source>
</reference>
<dbReference type="Proteomes" id="UP000007305">
    <property type="component" value="Chromosome 2"/>
</dbReference>
<dbReference type="AlphaFoldDB" id="A0A804MFJ7"/>
<proteinExistence type="predicted"/>
<dbReference type="Gramene" id="Zm00001eb081670_T001">
    <property type="protein sequence ID" value="Zm00001eb081670_P001"/>
    <property type="gene ID" value="Zm00001eb081670"/>
</dbReference>
<organism evidence="2 3">
    <name type="scientific">Zea mays</name>
    <name type="common">Maize</name>
    <dbReference type="NCBI Taxonomy" id="4577"/>
    <lineage>
        <taxon>Eukaryota</taxon>
        <taxon>Viridiplantae</taxon>
        <taxon>Streptophyta</taxon>
        <taxon>Embryophyta</taxon>
        <taxon>Tracheophyta</taxon>
        <taxon>Spermatophyta</taxon>
        <taxon>Magnoliopsida</taxon>
        <taxon>Liliopsida</taxon>
        <taxon>Poales</taxon>
        <taxon>Poaceae</taxon>
        <taxon>PACMAD clade</taxon>
        <taxon>Panicoideae</taxon>
        <taxon>Andropogonodae</taxon>
        <taxon>Andropogoneae</taxon>
        <taxon>Tripsacinae</taxon>
        <taxon>Zea</taxon>
    </lineage>
</organism>
<evidence type="ECO:0000313" key="3">
    <source>
        <dbReference type="Proteomes" id="UP000007305"/>
    </source>
</evidence>
<sequence>MPQQGYATTTATDATTNDETASDAATVNPPQSADPRQTKTRGWPLGAGEGWPVLLALVLDHRTAENALLNCKVTTNLSSIIAKCYARLDSPNVMVLDLRS</sequence>
<feature type="region of interest" description="Disordered" evidence="1">
    <location>
        <begin position="1"/>
        <end position="46"/>
    </location>
</feature>
<evidence type="ECO:0000256" key="1">
    <source>
        <dbReference type="SAM" id="MobiDB-lite"/>
    </source>
</evidence>
<dbReference type="InParanoid" id="A0A804MFJ7"/>